<dbReference type="PANTHER" id="PTHR46594:SF6">
    <property type="entry name" value="COPPER-TRANSPORTING ATPASE RAN1"/>
    <property type="match status" value="1"/>
</dbReference>
<keyword evidence="3" id="KW-0472">Membrane</keyword>
<evidence type="ECO:0000259" key="4">
    <source>
        <dbReference type="PROSITE" id="PS50846"/>
    </source>
</evidence>
<dbReference type="STRING" id="49451.A0A1J6IJ10"/>
<evidence type="ECO:0000313" key="5">
    <source>
        <dbReference type="EMBL" id="OIT04698.1"/>
    </source>
</evidence>
<keyword evidence="6" id="KW-1185">Reference proteome</keyword>
<comment type="caution">
    <text evidence="5">The sequence shown here is derived from an EMBL/GenBank/DDBJ whole genome shotgun (WGS) entry which is preliminary data.</text>
</comment>
<keyword evidence="2" id="KW-0479">Metal-binding</keyword>
<dbReference type="PANTHER" id="PTHR46594">
    <property type="entry name" value="P-TYPE CATION-TRANSPORTING ATPASE"/>
    <property type="match status" value="1"/>
</dbReference>
<keyword evidence="3" id="KW-0812">Transmembrane</keyword>
<organism evidence="5 6">
    <name type="scientific">Nicotiana attenuata</name>
    <name type="common">Coyote tobacco</name>
    <dbReference type="NCBI Taxonomy" id="49451"/>
    <lineage>
        <taxon>Eukaryota</taxon>
        <taxon>Viridiplantae</taxon>
        <taxon>Streptophyta</taxon>
        <taxon>Embryophyta</taxon>
        <taxon>Tracheophyta</taxon>
        <taxon>Spermatophyta</taxon>
        <taxon>Magnoliopsida</taxon>
        <taxon>eudicotyledons</taxon>
        <taxon>Gunneridae</taxon>
        <taxon>Pentapetalae</taxon>
        <taxon>asterids</taxon>
        <taxon>lamiids</taxon>
        <taxon>Solanales</taxon>
        <taxon>Solanaceae</taxon>
        <taxon>Nicotianoideae</taxon>
        <taxon>Nicotianeae</taxon>
        <taxon>Nicotiana</taxon>
    </lineage>
</organism>
<reference evidence="5" key="1">
    <citation type="submission" date="2016-11" db="EMBL/GenBank/DDBJ databases">
        <title>The genome of Nicotiana attenuata.</title>
        <authorList>
            <person name="Xu S."/>
            <person name="Brockmoeller T."/>
            <person name="Gaquerel E."/>
            <person name="Navarro A."/>
            <person name="Kuhl H."/>
            <person name="Gase K."/>
            <person name="Ling Z."/>
            <person name="Zhou W."/>
            <person name="Kreitzer C."/>
            <person name="Stanke M."/>
            <person name="Tang H."/>
            <person name="Lyons E."/>
            <person name="Pandey P."/>
            <person name="Pandey S.P."/>
            <person name="Timmermann B."/>
            <person name="Baldwin I.T."/>
        </authorList>
    </citation>
    <scope>NUCLEOTIDE SEQUENCE [LARGE SCALE GENOMIC DNA]</scope>
    <source>
        <strain evidence="5">UT</strain>
    </source>
</reference>
<dbReference type="Proteomes" id="UP000187609">
    <property type="component" value="Unassembled WGS sequence"/>
</dbReference>
<accession>A0A1J6IJ10</accession>
<dbReference type="InterPro" id="IPR006121">
    <property type="entry name" value="HMA_dom"/>
</dbReference>
<dbReference type="Gene3D" id="3.30.70.100">
    <property type="match status" value="1"/>
</dbReference>
<dbReference type="InterPro" id="IPR036163">
    <property type="entry name" value="HMA_dom_sf"/>
</dbReference>
<dbReference type="CDD" id="cd00371">
    <property type="entry name" value="HMA"/>
    <property type="match status" value="1"/>
</dbReference>
<dbReference type="Gramene" id="OIT04698">
    <property type="protein sequence ID" value="OIT04698"/>
    <property type="gene ID" value="A4A49_22549"/>
</dbReference>
<dbReference type="SMR" id="A0A1J6IJ10"/>
<evidence type="ECO:0000256" key="1">
    <source>
        <dbReference type="ARBA" id="ARBA00004170"/>
    </source>
</evidence>
<protein>
    <submittedName>
        <fullName evidence="5">Copper-transporting atpase ran1</fullName>
    </submittedName>
</protein>
<dbReference type="InterPro" id="IPR017969">
    <property type="entry name" value="Heavy-metal-associated_CS"/>
</dbReference>
<comment type="subcellular location">
    <subcellularLocation>
        <location evidence="1">Membrane</location>
        <topology evidence="1">Peripheral membrane protein</topology>
    </subcellularLocation>
</comment>
<evidence type="ECO:0000313" key="6">
    <source>
        <dbReference type="Proteomes" id="UP000187609"/>
    </source>
</evidence>
<dbReference type="GO" id="GO:0009626">
    <property type="term" value="P:plant-type hypersensitive response"/>
    <property type="evidence" value="ECO:0007669"/>
    <property type="project" value="UniProtKB-KW"/>
</dbReference>
<dbReference type="SUPFAM" id="SSF55008">
    <property type="entry name" value="HMA, heavy metal-associated domain"/>
    <property type="match status" value="1"/>
</dbReference>
<feature type="domain" description="HMA" evidence="4">
    <location>
        <begin position="245"/>
        <end position="311"/>
    </location>
</feature>
<sequence>MGTREVYEEKLKRGNLHHDPTIKPGLGSPRCPRCLSLLNPTSKNGEWAITPVLHDVTGVMGGGTVVSATDVAPTHKDPLTMATRFRSNKKKRGYVSACYRCMGKCRKHLGRANTGGMHHPKILFHKYLSSYTGKVGMRNEIELQCRFDNKESFVVHIDGRDCGVLVNQVGKMFDERIKRNESEWICPFAKEELDIIESEVEFNGSGYVQSDNVERQKKEEPPLEVTEEELVYISRCRNKKLLYEKHIQLTIGAMTCATCVNSVEDILRKLPRVRKAVVVLATSLGRGRYGLSIISEDDILNVTEYVSFEVSVVQCNEQVMIVLRVVGLSAKMDVQLMEVILPKLHGVKQTYVERKTRKLEVALDLEVLGSRSLIDRIKVLVLPNAMVLWQCDPFILGDWIEWALVITVQFVIGVLLYGTISRLWSPTYLGKGALLIIYVLLGKFLKAPTKGKASDDIKKLYLLQGEVNALLIQPGDVLKMLLIIPCNEVCLNIR</sequence>
<dbReference type="AlphaFoldDB" id="A0A1J6IJ10"/>
<evidence type="ECO:0000256" key="2">
    <source>
        <dbReference type="ARBA" id="ARBA00022723"/>
    </source>
</evidence>
<feature type="transmembrane region" description="Helical" evidence="3">
    <location>
        <begin position="399"/>
        <end position="420"/>
    </location>
</feature>
<gene>
    <name evidence="5" type="primary">RAN1_2</name>
    <name evidence="5" type="ORF">A4A49_22549</name>
</gene>
<name>A0A1J6IJ10_NICAT</name>
<keyword evidence="3" id="KW-1133">Transmembrane helix</keyword>
<dbReference type="PROSITE" id="PS01047">
    <property type="entry name" value="HMA_1"/>
    <property type="match status" value="1"/>
</dbReference>
<dbReference type="PROSITE" id="PS50846">
    <property type="entry name" value="HMA_2"/>
    <property type="match status" value="1"/>
</dbReference>
<dbReference type="Pfam" id="PF00403">
    <property type="entry name" value="HMA"/>
    <property type="match status" value="1"/>
</dbReference>
<proteinExistence type="predicted"/>
<dbReference type="GO" id="GO:0016020">
    <property type="term" value="C:membrane"/>
    <property type="evidence" value="ECO:0007669"/>
    <property type="project" value="UniProtKB-SubCell"/>
</dbReference>
<dbReference type="EMBL" id="MJEQ01037185">
    <property type="protein sequence ID" value="OIT04698.1"/>
    <property type="molecule type" value="Genomic_DNA"/>
</dbReference>
<evidence type="ECO:0000256" key="3">
    <source>
        <dbReference type="SAM" id="Phobius"/>
    </source>
</evidence>
<dbReference type="GO" id="GO:0046872">
    <property type="term" value="F:metal ion binding"/>
    <property type="evidence" value="ECO:0007669"/>
    <property type="project" value="UniProtKB-KW"/>
</dbReference>